<accession>A0A6J4QAR4</accession>
<feature type="compositionally biased region" description="Gly residues" evidence="1">
    <location>
        <begin position="132"/>
        <end position="150"/>
    </location>
</feature>
<feature type="non-terminal residue" evidence="2">
    <location>
        <position position="150"/>
    </location>
</feature>
<feature type="compositionally biased region" description="Basic residues" evidence="1">
    <location>
        <begin position="91"/>
        <end position="103"/>
    </location>
</feature>
<evidence type="ECO:0000256" key="1">
    <source>
        <dbReference type="SAM" id="MobiDB-lite"/>
    </source>
</evidence>
<feature type="non-terminal residue" evidence="2">
    <location>
        <position position="1"/>
    </location>
</feature>
<protein>
    <submittedName>
        <fullName evidence="2">TPR domain protein, putative component of TonB system</fullName>
    </submittedName>
</protein>
<feature type="compositionally biased region" description="Basic and acidic residues" evidence="1">
    <location>
        <begin position="60"/>
        <end position="71"/>
    </location>
</feature>
<organism evidence="2">
    <name type="scientific">uncultured Rubrobacteraceae bacterium</name>
    <dbReference type="NCBI Taxonomy" id="349277"/>
    <lineage>
        <taxon>Bacteria</taxon>
        <taxon>Bacillati</taxon>
        <taxon>Actinomycetota</taxon>
        <taxon>Rubrobacteria</taxon>
        <taxon>Rubrobacterales</taxon>
        <taxon>Rubrobacteraceae</taxon>
        <taxon>environmental samples</taxon>
    </lineage>
</organism>
<feature type="compositionally biased region" description="Basic and acidic residues" evidence="1">
    <location>
        <begin position="104"/>
        <end position="126"/>
    </location>
</feature>
<gene>
    <name evidence="2" type="ORF">AVDCRST_MAG03-3370</name>
</gene>
<feature type="compositionally biased region" description="Low complexity" evidence="1">
    <location>
        <begin position="30"/>
        <end position="59"/>
    </location>
</feature>
<dbReference type="EMBL" id="CADCUT010000203">
    <property type="protein sequence ID" value="CAA9432877.1"/>
    <property type="molecule type" value="Genomic_DNA"/>
</dbReference>
<feature type="compositionally biased region" description="Basic residues" evidence="1">
    <location>
        <begin position="1"/>
        <end position="13"/>
    </location>
</feature>
<sequence length="150" mass="16286">PEAHHARRLRACQRRSPAAGGSARQRLLGRVRGIPGRGAAAGRPGDRPVPGRSGGADQRAQARRDRQDPCRARAPQRNDPSGGQGLGARLSKGRGCKQRRSRREGRALQHEGEGRPARRRPYDTQRTRRRYVGGGGDPAAGEGGGYSWRM</sequence>
<feature type="region of interest" description="Disordered" evidence="1">
    <location>
        <begin position="1"/>
        <end position="150"/>
    </location>
</feature>
<evidence type="ECO:0000313" key="2">
    <source>
        <dbReference type="EMBL" id="CAA9432877.1"/>
    </source>
</evidence>
<reference evidence="2" key="1">
    <citation type="submission" date="2020-02" db="EMBL/GenBank/DDBJ databases">
        <authorList>
            <person name="Meier V. D."/>
        </authorList>
    </citation>
    <scope>NUCLEOTIDE SEQUENCE</scope>
    <source>
        <strain evidence="2">AVDCRST_MAG03</strain>
    </source>
</reference>
<name>A0A6J4QAR4_9ACTN</name>
<dbReference type="AlphaFoldDB" id="A0A6J4QAR4"/>
<proteinExistence type="predicted"/>